<name>A0A0S2LVK4_9MICC</name>
<feature type="domain" description="DUF222" evidence="1">
    <location>
        <begin position="2"/>
        <end position="82"/>
    </location>
</feature>
<organism evidence="2 3">
    <name type="scientific">Arthrobacter alpinus</name>
    <dbReference type="NCBI Taxonomy" id="656366"/>
    <lineage>
        <taxon>Bacteria</taxon>
        <taxon>Bacillati</taxon>
        <taxon>Actinomycetota</taxon>
        <taxon>Actinomycetes</taxon>
        <taxon>Micrococcales</taxon>
        <taxon>Micrococcaceae</taxon>
        <taxon>Arthrobacter</taxon>
    </lineage>
</organism>
<proteinExistence type="predicted"/>
<evidence type="ECO:0000313" key="2">
    <source>
        <dbReference type="EMBL" id="ALO65580.1"/>
    </source>
</evidence>
<gene>
    <name evidence="2" type="ORF">AS189_02595</name>
</gene>
<dbReference type="AlphaFoldDB" id="A0A0S2LVK4"/>
<evidence type="ECO:0000313" key="3">
    <source>
        <dbReference type="Proteomes" id="UP000059574"/>
    </source>
</evidence>
<reference evidence="3" key="1">
    <citation type="submission" date="2015-11" db="EMBL/GenBank/DDBJ databases">
        <authorList>
            <person name="Kumar R."/>
            <person name="Singh D."/>
            <person name="Swarnkar M.K."/>
            <person name="Singh A.K."/>
            <person name="Kumar S."/>
        </authorList>
    </citation>
    <scope>NUCLEOTIDE SEQUENCE [LARGE SCALE GENOMIC DNA]</scope>
    <source>
        <strain evidence="3">ERGS4:06</strain>
    </source>
</reference>
<dbReference type="Pfam" id="PF02720">
    <property type="entry name" value="DUF222"/>
    <property type="match status" value="1"/>
</dbReference>
<dbReference type="Proteomes" id="UP000059574">
    <property type="component" value="Chromosome"/>
</dbReference>
<evidence type="ECO:0000259" key="1">
    <source>
        <dbReference type="Pfam" id="PF02720"/>
    </source>
</evidence>
<sequence>MAEVRAELAGILNIPEGIADRLMVYATTLVNHLPATLRALSDGWLGWDTVAIIADETNVLRSSGLPVETIQAFELALLGKASRSTLPNFRE</sequence>
<dbReference type="InterPro" id="IPR003870">
    <property type="entry name" value="DUF222"/>
</dbReference>
<dbReference type="RefSeq" id="WP_062286144.1">
    <property type="nucleotide sequence ID" value="NZ_CP013200.1"/>
</dbReference>
<dbReference type="EMBL" id="CP013200">
    <property type="protein sequence ID" value="ALO65580.1"/>
    <property type="molecule type" value="Genomic_DNA"/>
</dbReference>
<accession>A0A0S2LVK4</accession>
<reference evidence="2 3" key="2">
    <citation type="journal article" date="2016" name="J. Biotechnol.">
        <title>Complete genome sequence of Arthrobacter alpinus ERGS4:06, a yellow pigmented bacterium tolerant to cold and radiations isolated from Sikkim Himalaya.</title>
        <authorList>
            <person name="Kumar R."/>
            <person name="Singh D."/>
            <person name="Swarnkar M.K."/>
            <person name="Singh A.K."/>
            <person name="Kumar S."/>
        </authorList>
    </citation>
    <scope>NUCLEOTIDE SEQUENCE [LARGE SCALE GENOMIC DNA]</scope>
    <source>
        <strain evidence="2 3">ERGS4:06</strain>
    </source>
</reference>
<protein>
    <recommendedName>
        <fullName evidence="1">DUF222 domain-containing protein</fullName>
    </recommendedName>
</protein>